<dbReference type="Proteomes" id="UP000048841">
    <property type="component" value="Unassembled WGS sequence"/>
</dbReference>
<dbReference type="InterPro" id="IPR051096">
    <property type="entry name" value="BhsA/McbA_stress_biofilm_assoc"/>
</dbReference>
<dbReference type="EMBL" id="CGBR01000004">
    <property type="protein sequence ID" value="CFQ55919.1"/>
    <property type="molecule type" value="Genomic_DNA"/>
</dbReference>
<sequence length="87" mass="9503">MNVLKNLAVALVVTGVSFGAMAAKEITKEEAKNYEKIGTITTSGQATSPMDVKQELSKLADEKGGKYYVIIAEREKKKFDADAEVYK</sequence>
<organism evidence="4 6">
    <name type="scientific">Yersinia enterocolitica</name>
    <dbReference type="NCBI Taxonomy" id="630"/>
    <lineage>
        <taxon>Bacteria</taxon>
        <taxon>Pseudomonadati</taxon>
        <taxon>Pseudomonadota</taxon>
        <taxon>Gammaproteobacteria</taxon>
        <taxon>Enterobacterales</taxon>
        <taxon>Yersiniaceae</taxon>
        <taxon>Yersinia</taxon>
    </lineage>
</organism>
<reference evidence="5 7" key="2">
    <citation type="submission" date="2021-01" db="EMBL/GenBank/DDBJ databases">
        <title>FDA dAtabase for Regulatory Grade micrObial Sequences (FDA-ARGOS): Supporting development and validation of Infectious Disease Dx tests.</title>
        <authorList>
            <person name="Blissenbach B."/>
            <person name="Krut O."/>
            <person name="Tallon L."/>
            <person name="Sadzewicz L."/>
            <person name="Zhao X."/>
            <person name="Boylan J."/>
            <person name="Ott S."/>
            <person name="Bowen H."/>
            <person name="Vavikolanu K."/>
            <person name="Mehta A."/>
            <person name="Aluvathingal J."/>
            <person name="Nadendla S."/>
            <person name="Yan Y."/>
            <person name="Sichtig H."/>
        </authorList>
    </citation>
    <scope>NUCLEOTIDE SEQUENCE [LARGE SCALE GENOMIC DNA]</scope>
    <source>
        <strain evidence="5 7">FDAARGOS_1082</strain>
    </source>
</reference>
<evidence type="ECO:0000313" key="4">
    <source>
        <dbReference type="EMBL" id="CFQ55919.1"/>
    </source>
</evidence>
<dbReference type="Gene3D" id="3.30.1660.10">
    <property type="entry name" value="Flavin-binding protein dodecin"/>
    <property type="match status" value="1"/>
</dbReference>
<dbReference type="AlphaFoldDB" id="A0A0E1N9R0"/>
<dbReference type="GeneID" id="31411153"/>
<keyword evidence="4" id="KW-0449">Lipoprotein</keyword>
<name>A0A0E1N9R0_YEREN</name>
<feature type="domain" description="YdgH/BhsA/McbA-like" evidence="3">
    <location>
        <begin position="34"/>
        <end position="87"/>
    </location>
</feature>
<dbReference type="InterPro" id="IPR010854">
    <property type="entry name" value="YdgH/BhsA/McbA-like_dom"/>
</dbReference>
<evidence type="ECO:0000313" key="5">
    <source>
        <dbReference type="EMBL" id="QQU48872.1"/>
    </source>
</evidence>
<dbReference type="Proteomes" id="UP000595309">
    <property type="component" value="Chromosome"/>
</dbReference>
<evidence type="ECO:0000313" key="6">
    <source>
        <dbReference type="Proteomes" id="UP000048841"/>
    </source>
</evidence>
<feature type="signal peptide" evidence="2">
    <location>
        <begin position="1"/>
        <end position="22"/>
    </location>
</feature>
<dbReference type="KEGG" id="yet:CH48_1443"/>
<evidence type="ECO:0000256" key="2">
    <source>
        <dbReference type="SAM" id="SignalP"/>
    </source>
</evidence>
<evidence type="ECO:0000256" key="1">
    <source>
        <dbReference type="ARBA" id="ARBA00022729"/>
    </source>
</evidence>
<dbReference type="RefSeq" id="WP_005159622.1">
    <property type="nucleotide sequence ID" value="NZ_CGBC01000013.1"/>
</dbReference>
<dbReference type="SUPFAM" id="SSF159871">
    <property type="entry name" value="YdgH-like"/>
    <property type="match status" value="1"/>
</dbReference>
<evidence type="ECO:0000313" key="7">
    <source>
        <dbReference type="Proteomes" id="UP000595309"/>
    </source>
</evidence>
<dbReference type="OMA" id="GREHGKF"/>
<dbReference type="EMBL" id="CP068146">
    <property type="protein sequence ID" value="QQU48872.1"/>
    <property type="molecule type" value="Genomic_DNA"/>
</dbReference>
<dbReference type="PANTHER" id="PTHR34156">
    <property type="entry name" value="OUTER MEMBRANE PROTEIN-RELATED-RELATED"/>
    <property type="match status" value="1"/>
</dbReference>
<dbReference type="InterPro" id="IPR025543">
    <property type="entry name" value="Dodecin-like"/>
</dbReference>
<keyword evidence="1 2" id="KW-0732">Signal</keyword>
<accession>A0A0E1N9R0</accession>
<feature type="chain" id="PRO_5033716255" evidence="2">
    <location>
        <begin position="23"/>
        <end position="87"/>
    </location>
</feature>
<dbReference type="PANTHER" id="PTHR34156:SF9">
    <property type="entry name" value="SECRETED PROTEIN"/>
    <property type="match status" value="1"/>
</dbReference>
<dbReference type="PATRIC" id="fig|630.129.peg.195"/>
<dbReference type="Pfam" id="PF07338">
    <property type="entry name" value="YdgH_BhsA-like"/>
    <property type="match status" value="1"/>
</dbReference>
<dbReference type="InterPro" id="IPR036275">
    <property type="entry name" value="YdgH-like_sf"/>
</dbReference>
<reference evidence="4 6" key="1">
    <citation type="submission" date="2015-03" db="EMBL/GenBank/DDBJ databases">
        <authorList>
            <person name="Murphy D."/>
        </authorList>
    </citation>
    <scope>NUCLEOTIDE SEQUENCE [LARGE SCALE GENOMIC DNA]</scope>
    <source>
        <strain evidence="4 6">IP26249</strain>
    </source>
</reference>
<evidence type="ECO:0000259" key="3">
    <source>
        <dbReference type="Pfam" id="PF07338"/>
    </source>
</evidence>
<proteinExistence type="predicted"/>
<protein>
    <submittedName>
        <fullName evidence="5">DUF1471 domain-containing protein</fullName>
    </submittedName>
    <submittedName>
        <fullName evidence="4">Putative lipoprotein</fullName>
    </submittedName>
</protein>
<gene>
    <name evidence="4" type="ORF">ERS137941_00940</name>
    <name evidence="5" type="ORF">I6I39_09440</name>
</gene>